<accession>A0A9P6XKP6</accession>
<proteinExistence type="predicted"/>
<comment type="caution">
    <text evidence="1">The sequence shown here is derived from an EMBL/GenBank/DDBJ whole genome shotgun (WGS) entry which is preliminary data.</text>
</comment>
<sequence>MNNIGGGGPIRRKDPRLVAQANANKPLINNNIKSANTAYASVTKDPFGPFSYEEKRQMNPQQDYNMRQIMKSTLSYANSVSFGFFVSKPSNQNNIIPCIPRY</sequence>
<protein>
    <submittedName>
        <fullName evidence="1">Uncharacterized protein</fullName>
    </submittedName>
</protein>
<dbReference type="EMBL" id="JAANQT010000033">
    <property type="protein sequence ID" value="KAG1315596.1"/>
    <property type="molecule type" value="Genomic_DNA"/>
</dbReference>
<evidence type="ECO:0000313" key="2">
    <source>
        <dbReference type="Proteomes" id="UP000716291"/>
    </source>
</evidence>
<keyword evidence="2" id="KW-1185">Reference proteome</keyword>
<evidence type="ECO:0000313" key="1">
    <source>
        <dbReference type="EMBL" id="KAG1315596.1"/>
    </source>
</evidence>
<dbReference type="AlphaFoldDB" id="A0A9P6XKP6"/>
<name>A0A9P6XKP6_RHIOR</name>
<dbReference type="OrthoDB" id="419617at2759"/>
<dbReference type="Proteomes" id="UP000716291">
    <property type="component" value="Unassembled WGS sequence"/>
</dbReference>
<gene>
    <name evidence="1" type="ORF">G6F64_000535</name>
</gene>
<organism evidence="1 2">
    <name type="scientific">Rhizopus oryzae</name>
    <name type="common">Mucormycosis agent</name>
    <name type="synonym">Rhizopus arrhizus var. delemar</name>
    <dbReference type="NCBI Taxonomy" id="64495"/>
    <lineage>
        <taxon>Eukaryota</taxon>
        <taxon>Fungi</taxon>
        <taxon>Fungi incertae sedis</taxon>
        <taxon>Mucoromycota</taxon>
        <taxon>Mucoromycotina</taxon>
        <taxon>Mucoromycetes</taxon>
        <taxon>Mucorales</taxon>
        <taxon>Mucorineae</taxon>
        <taxon>Rhizopodaceae</taxon>
        <taxon>Rhizopus</taxon>
    </lineage>
</organism>
<reference evidence="1" key="1">
    <citation type="journal article" date="2020" name="Microb. Genom.">
        <title>Genetic diversity of clinical and environmental Mucorales isolates obtained from an investigation of mucormycosis cases among solid organ transplant recipients.</title>
        <authorList>
            <person name="Nguyen M.H."/>
            <person name="Kaul D."/>
            <person name="Muto C."/>
            <person name="Cheng S.J."/>
            <person name="Richter R.A."/>
            <person name="Bruno V.M."/>
            <person name="Liu G."/>
            <person name="Beyhan S."/>
            <person name="Sundermann A.J."/>
            <person name="Mounaud S."/>
            <person name="Pasculle A.W."/>
            <person name="Nierman W.C."/>
            <person name="Driscoll E."/>
            <person name="Cumbie R."/>
            <person name="Clancy C.J."/>
            <person name="Dupont C.L."/>
        </authorList>
    </citation>
    <scope>NUCLEOTIDE SEQUENCE</scope>
    <source>
        <strain evidence="1">GL11</strain>
    </source>
</reference>